<dbReference type="AlphaFoldDB" id="A0A645FA32"/>
<evidence type="ECO:0000313" key="1">
    <source>
        <dbReference type="EMBL" id="MPN10422.1"/>
    </source>
</evidence>
<sequence length="148" mass="16333">MDRARRVGVELHLGDAAVAVEDQPQIEVLLLGNGQIRVVVEHRDVRAGFDVFGDHLVKRHVKDRVAAGQNHVLLRIAAHVAEAGANRVHTAAVEAGVFLSHERRQHKQALAFSMQVPFLAGAEVVHQRMIVLLRNQADTGDARVDEIR</sequence>
<accession>A0A645FA32</accession>
<reference evidence="1" key="1">
    <citation type="submission" date="2019-08" db="EMBL/GenBank/DDBJ databases">
        <authorList>
            <person name="Kucharzyk K."/>
            <person name="Murdoch R.W."/>
            <person name="Higgins S."/>
            <person name="Loffler F."/>
        </authorList>
    </citation>
    <scope>NUCLEOTIDE SEQUENCE</scope>
</reference>
<proteinExistence type="predicted"/>
<organism evidence="1">
    <name type="scientific">bioreactor metagenome</name>
    <dbReference type="NCBI Taxonomy" id="1076179"/>
    <lineage>
        <taxon>unclassified sequences</taxon>
        <taxon>metagenomes</taxon>
        <taxon>ecological metagenomes</taxon>
    </lineage>
</organism>
<comment type="caution">
    <text evidence="1">The sequence shown here is derived from an EMBL/GenBank/DDBJ whole genome shotgun (WGS) entry which is preliminary data.</text>
</comment>
<name>A0A645FA32_9ZZZZ</name>
<protein>
    <submittedName>
        <fullName evidence="1">Uncharacterized protein</fullName>
    </submittedName>
</protein>
<dbReference type="EMBL" id="VSSQ01056568">
    <property type="protein sequence ID" value="MPN10422.1"/>
    <property type="molecule type" value="Genomic_DNA"/>
</dbReference>
<gene>
    <name evidence="1" type="ORF">SDC9_157717</name>
</gene>